<protein>
    <submittedName>
        <fullName evidence="2">Uncharacterized protein</fullName>
    </submittedName>
</protein>
<gene>
    <name evidence="2" type="ORF">FA15DRAFT_602259</name>
</gene>
<feature type="compositionally biased region" description="Polar residues" evidence="1">
    <location>
        <begin position="1"/>
        <end position="13"/>
    </location>
</feature>
<organism evidence="2 3">
    <name type="scientific">Coprinopsis marcescibilis</name>
    <name type="common">Agaric fungus</name>
    <name type="synonym">Psathyrella marcescibilis</name>
    <dbReference type="NCBI Taxonomy" id="230819"/>
    <lineage>
        <taxon>Eukaryota</taxon>
        <taxon>Fungi</taxon>
        <taxon>Dikarya</taxon>
        <taxon>Basidiomycota</taxon>
        <taxon>Agaricomycotina</taxon>
        <taxon>Agaricomycetes</taxon>
        <taxon>Agaricomycetidae</taxon>
        <taxon>Agaricales</taxon>
        <taxon>Agaricineae</taxon>
        <taxon>Psathyrellaceae</taxon>
        <taxon>Coprinopsis</taxon>
    </lineage>
</organism>
<keyword evidence="3" id="KW-1185">Reference proteome</keyword>
<feature type="region of interest" description="Disordered" evidence="1">
    <location>
        <begin position="1"/>
        <end position="22"/>
    </location>
</feature>
<dbReference type="EMBL" id="ML210365">
    <property type="protein sequence ID" value="TFK19008.1"/>
    <property type="molecule type" value="Genomic_DNA"/>
</dbReference>
<evidence type="ECO:0000313" key="3">
    <source>
        <dbReference type="Proteomes" id="UP000307440"/>
    </source>
</evidence>
<accession>A0A5C3KT65</accession>
<feature type="non-terminal residue" evidence="2">
    <location>
        <position position="114"/>
    </location>
</feature>
<sequence length="114" mass="13361">MLASTTPPQNAPTTPLEMNDLEPDDEWKERLRAQIKENVQAMVDHATNDYDGELRQSPEQERQLKQEHRRTLATLAASAEAQYRLELANERQQRRWAAGYSLESRWINTLREQQ</sequence>
<evidence type="ECO:0000313" key="2">
    <source>
        <dbReference type="EMBL" id="TFK19008.1"/>
    </source>
</evidence>
<reference evidence="2 3" key="1">
    <citation type="journal article" date="2019" name="Nat. Ecol. Evol.">
        <title>Megaphylogeny resolves global patterns of mushroom evolution.</title>
        <authorList>
            <person name="Varga T."/>
            <person name="Krizsan K."/>
            <person name="Foldi C."/>
            <person name="Dima B."/>
            <person name="Sanchez-Garcia M."/>
            <person name="Sanchez-Ramirez S."/>
            <person name="Szollosi G.J."/>
            <person name="Szarkandi J.G."/>
            <person name="Papp V."/>
            <person name="Albert L."/>
            <person name="Andreopoulos W."/>
            <person name="Angelini C."/>
            <person name="Antonin V."/>
            <person name="Barry K.W."/>
            <person name="Bougher N.L."/>
            <person name="Buchanan P."/>
            <person name="Buyck B."/>
            <person name="Bense V."/>
            <person name="Catcheside P."/>
            <person name="Chovatia M."/>
            <person name="Cooper J."/>
            <person name="Damon W."/>
            <person name="Desjardin D."/>
            <person name="Finy P."/>
            <person name="Geml J."/>
            <person name="Haridas S."/>
            <person name="Hughes K."/>
            <person name="Justo A."/>
            <person name="Karasinski D."/>
            <person name="Kautmanova I."/>
            <person name="Kiss B."/>
            <person name="Kocsube S."/>
            <person name="Kotiranta H."/>
            <person name="LaButti K.M."/>
            <person name="Lechner B.E."/>
            <person name="Liimatainen K."/>
            <person name="Lipzen A."/>
            <person name="Lukacs Z."/>
            <person name="Mihaltcheva S."/>
            <person name="Morgado L.N."/>
            <person name="Niskanen T."/>
            <person name="Noordeloos M.E."/>
            <person name="Ohm R.A."/>
            <person name="Ortiz-Santana B."/>
            <person name="Ovrebo C."/>
            <person name="Racz N."/>
            <person name="Riley R."/>
            <person name="Savchenko A."/>
            <person name="Shiryaev A."/>
            <person name="Soop K."/>
            <person name="Spirin V."/>
            <person name="Szebenyi C."/>
            <person name="Tomsovsky M."/>
            <person name="Tulloss R.E."/>
            <person name="Uehling J."/>
            <person name="Grigoriev I.V."/>
            <person name="Vagvolgyi C."/>
            <person name="Papp T."/>
            <person name="Martin F.M."/>
            <person name="Miettinen O."/>
            <person name="Hibbett D.S."/>
            <person name="Nagy L.G."/>
        </authorList>
    </citation>
    <scope>NUCLEOTIDE SEQUENCE [LARGE SCALE GENOMIC DNA]</scope>
    <source>
        <strain evidence="2 3">CBS 121175</strain>
    </source>
</reference>
<name>A0A5C3KT65_COPMA</name>
<dbReference type="Proteomes" id="UP000307440">
    <property type="component" value="Unassembled WGS sequence"/>
</dbReference>
<dbReference type="AlphaFoldDB" id="A0A5C3KT65"/>
<proteinExistence type="predicted"/>
<evidence type="ECO:0000256" key="1">
    <source>
        <dbReference type="SAM" id="MobiDB-lite"/>
    </source>
</evidence>
<dbReference type="OrthoDB" id="2723779at2759"/>